<evidence type="ECO:0000256" key="5">
    <source>
        <dbReference type="ARBA" id="ARBA00023295"/>
    </source>
</evidence>
<keyword evidence="4" id="KW-0520">NAD</keyword>
<evidence type="ECO:0000256" key="3">
    <source>
        <dbReference type="ARBA" id="ARBA00022801"/>
    </source>
</evidence>
<proteinExistence type="inferred from homology"/>
<dbReference type="InterPro" id="IPR000683">
    <property type="entry name" value="Gfo/Idh/MocA-like_OxRdtase_N"/>
</dbReference>
<dbReference type="InterPro" id="IPR036291">
    <property type="entry name" value="NAD(P)-bd_dom_sf"/>
</dbReference>
<name>A0ABP8LNQ7_9BACT</name>
<evidence type="ECO:0000259" key="7">
    <source>
        <dbReference type="Pfam" id="PF21252"/>
    </source>
</evidence>
<gene>
    <name evidence="8" type="ORF">GCM10023091_04360</name>
</gene>
<feature type="domain" description="Glycosyl hydrolase 109 C-terminal" evidence="7">
    <location>
        <begin position="200"/>
        <end position="353"/>
    </location>
</feature>
<protein>
    <submittedName>
        <fullName evidence="8">Gfo/Idh/MocA family oxidoreductase</fullName>
    </submittedName>
</protein>
<dbReference type="PANTHER" id="PTHR43818">
    <property type="entry name" value="BCDNA.GH03377"/>
    <property type="match status" value="1"/>
</dbReference>
<keyword evidence="3" id="KW-0378">Hydrolase</keyword>
<evidence type="ECO:0000256" key="1">
    <source>
        <dbReference type="ARBA" id="ARBA00001911"/>
    </source>
</evidence>
<evidence type="ECO:0000313" key="8">
    <source>
        <dbReference type="EMBL" id="GAA4432373.1"/>
    </source>
</evidence>
<keyword evidence="9" id="KW-1185">Reference proteome</keyword>
<dbReference type="Proteomes" id="UP001501508">
    <property type="component" value="Unassembled WGS sequence"/>
</dbReference>
<accession>A0ABP8LNQ7</accession>
<dbReference type="InterPro" id="IPR050463">
    <property type="entry name" value="Gfo/Idh/MocA_oxidrdct_glycsds"/>
</dbReference>
<dbReference type="PROSITE" id="PS51257">
    <property type="entry name" value="PROKAR_LIPOPROTEIN"/>
    <property type="match status" value="1"/>
</dbReference>
<evidence type="ECO:0000313" key="9">
    <source>
        <dbReference type="Proteomes" id="UP001501508"/>
    </source>
</evidence>
<dbReference type="InterPro" id="IPR049303">
    <property type="entry name" value="Glyco_hydro_109_C"/>
</dbReference>
<organism evidence="8 9">
    <name type="scientific">Ravibacter arvi</name>
    <dbReference type="NCBI Taxonomy" id="2051041"/>
    <lineage>
        <taxon>Bacteria</taxon>
        <taxon>Pseudomonadati</taxon>
        <taxon>Bacteroidota</taxon>
        <taxon>Cytophagia</taxon>
        <taxon>Cytophagales</taxon>
        <taxon>Spirosomataceae</taxon>
        <taxon>Ravibacter</taxon>
    </lineage>
</organism>
<dbReference type="PANTHER" id="PTHR43818:SF1">
    <property type="entry name" value="GLYCOSYL HYDROLASE FAMILY 109 PROTEIN"/>
    <property type="match status" value="1"/>
</dbReference>
<dbReference type="Pfam" id="PF01408">
    <property type="entry name" value="GFO_IDH_MocA"/>
    <property type="match status" value="1"/>
</dbReference>
<reference evidence="9" key="1">
    <citation type="journal article" date="2019" name="Int. J. Syst. Evol. Microbiol.">
        <title>The Global Catalogue of Microorganisms (GCM) 10K type strain sequencing project: providing services to taxonomists for standard genome sequencing and annotation.</title>
        <authorList>
            <consortium name="The Broad Institute Genomics Platform"/>
            <consortium name="The Broad Institute Genome Sequencing Center for Infectious Disease"/>
            <person name="Wu L."/>
            <person name="Ma J."/>
        </authorList>
    </citation>
    <scope>NUCLEOTIDE SEQUENCE [LARGE SCALE GENOMIC DNA]</scope>
    <source>
        <strain evidence="9">JCM 31920</strain>
    </source>
</reference>
<sequence length="475" mass="53462">MNKREFLKAAGLGGLALNGWSACAKGTTGAHASSHFTNTYDLSKKVHKQTFNMTGYAAPKIDTVKIAYLGLGNRGYGAIQRMVNIANTDIRAIADVVPEKLDRAKKFFDKTRHKPEVYTGSDEAWKKAVDRDDIDLVYICTPWYLHAPMALYAMEKGKHVAVEIPAALTLEECWSLVETSERTKKHCMMLENCCYGFFELLTLNMARQKYFGEVLHVEGAYIHDLFDSLFDQSKRYDLWRLRANLRNANLYPMHGLGPISQVLDINRGDQYDYLVSMSSNDFMLKPRADKLAASDPHYKEFGGKSYRGNMNTTTIRTKKGKTLMVQHDVTSPRPYSRIHLVSGTEGVAQQYPLPGRVAKGHEWLKEEEFKALEKQYEPPIVKRIGELAKKVGGHGGMDFLMDWRMIDCLRNGLPLEMDVYDAAAWSATIPLSEWSIANRSNSIDFPDFTGGSWKSNKPVDISMSTGGNTEIVIVG</sequence>
<comment type="cofactor">
    <cofactor evidence="1">
        <name>NAD(+)</name>
        <dbReference type="ChEBI" id="CHEBI:57540"/>
    </cofactor>
</comment>
<keyword evidence="5" id="KW-0326">Glycosidase</keyword>
<comment type="similarity">
    <text evidence="2">Belongs to the Gfo/Idh/MocA family. Glycosyl hydrolase 109 subfamily.</text>
</comment>
<feature type="domain" description="Gfo/Idh/MocA-like oxidoreductase N-terminal" evidence="6">
    <location>
        <begin position="65"/>
        <end position="189"/>
    </location>
</feature>
<evidence type="ECO:0000256" key="2">
    <source>
        <dbReference type="ARBA" id="ARBA00009329"/>
    </source>
</evidence>
<dbReference type="Pfam" id="PF21252">
    <property type="entry name" value="Glyco_hydro_109_C"/>
    <property type="match status" value="1"/>
</dbReference>
<dbReference type="SUPFAM" id="SSF51735">
    <property type="entry name" value="NAD(P)-binding Rossmann-fold domains"/>
    <property type="match status" value="1"/>
</dbReference>
<dbReference type="Gene3D" id="3.40.50.720">
    <property type="entry name" value="NAD(P)-binding Rossmann-like Domain"/>
    <property type="match status" value="1"/>
</dbReference>
<comment type="caution">
    <text evidence="8">The sequence shown here is derived from an EMBL/GenBank/DDBJ whole genome shotgun (WGS) entry which is preliminary data.</text>
</comment>
<evidence type="ECO:0000259" key="6">
    <source>
        <dbReference type="Pfam" id="PF01408"/>
    </source>
</evidence>
<dbReference type="RefSeq" id="WP_345026378.1">
    <property type="nucleotide sequence ID" value="NZ_BAABEY010000002.1"/>
</dbReference>
<dbReference type="Gene3D" id="3.30.360.10">
    <property type="entry name" value="Dihydrodipicolinate Reductase, domain 2"/>
    <property type="match status" value="1"/>
</dbReference>
<evidence type="ECO:0000256" key="4">
    <source>
        <dbReference type="ARBA" id="ARBA00023027"/>
    </source>
</evidence>
<dbReference type="EMBL" id="BAABEY010000002">
    <property type="protein sequence ID" value="GAA4432373.1"/>
    <property type="molecule type" value="Genomic_DNA"/>
</dbReference>